<evidence type="ECO:0000256" key="4">
    <source>
        <dbReference type="SAM" id="Coils"/>
    </source>
</evidence>
<proteinExistence type="inferred from homology"/>
<dbReference type="Pfam" id="PF13476">
    <property type="entry name" value="AAA_23"/>
    <property type="match status" value="1"/>
</dbReference>
<keyword evidence="7" id="KW-1185">Reference proteome</keyword>
<dbReference type="InterPro" id="IPR017599">
    <property type="entry name" value="DNA_S_DndD"/>
</dbReference>
<feature type="domain" description="Rad50/SbcC-type AAA" evidence="5">
    <location>
        <begin position="5"/>
        <end position="248"/>
    </location>
</feature>
<evidence type="ECO:0000256" key="1">
    <source>
        <dbReference type="ARBA" id="ARBA00006930"/>
    </source>
</evidence>
<evidence type="ECO:0000256" key="3">
    <source>
        <dbReference type="ARBA" id="ARBA00013368"/>
    </source>
</evidence>
<dbReference type="AlphaFoldDB" id="A0A7W8M6L0"/>
<dbReference type="NCBIfam" id="TIGR03185">
    <property type="entry name" value="DNA_S_dndD"/>
    <property type="match status" value="1"/>
</dbReference>
<reference evidence="6 7" key="1">
    <citation type="submission" date="2020-08" db="EMBL/GenBank/DDBJ databases">
        <title>Genomic Encyclopedia of Type Strains, Phase IV (KMG-IV): sequencing the most valuable type-strain genomes for metagenomic binning, comparative biology and taxonomic classification.</title>
        <authorList>
            <person name="Goeker M."/>
        </authorList>
    </citation>
    <scope>NUCLEOTIDE SEQUENCE [LARGE SCALE GENOMIC DNA]</scope>
    <source>
        <strain evidence="6 7">DSM 106146</strain>
    </source>
</reference>
<dbReference type="GO" id="GO:0006302">
    <property type="term" value="P:double-strand break repair"/>
    <property type="evidence" value="ECO:0007669"/>
    <property type="project" value="InterPro"/>
</dbReference>
<dbReference type="InterPro" id="IPR027417">
    <property type="entry name" value="P-loop_NTPase"/>
</dbReference>
<evidence type="ECO:0000313" key="6">
    <source>
        <dbReference type="EMBL" id="MBB5266230.1"/>
    </source>
</evidence>
<dbReference type="GO" id="GO:0016887">
    <property type="term" value="F:ATP hydrolysis activity"/>
    <property type="evidence" value="ECO:0007669"/>
    <property type="project" value="InterPro"/>
</dbReference>
<feature type="coiled-coil region" evidence="4">
    <location>
        <begin position="200"/>
        <end position="248"/>
    </location>
</feature>
<accession>A0A7W8M6L0</accession>
<feature type="coiled-coil region" evidence="4">
    <location>
        <begin position="414"/>
        <end position="441"/>
    </location>
</feature>
<comment type="subunit">
    <text evidence="2">Heterodimer of SbcC and SbcD.</text>
</comment>
<dbReference type="Proteomes" id="UP000543642">
    <property type="component" value="Unassembled WGS sequence"/>
</dbReference>
<evidence type="ECO:0000256" key="2">
    <source>
        <dbReference type="ARBA" id="ARBA00011322"/>
    </source>
</evidence>
<dbReference type="Gene3D" id="3.40.50.300">
    <property type="entry name" value="P-loop containing nucleotide triphosphate hydrolases"/>
    <property type="match status" value="2"/>
</dbReference>
<dbReference type="InterPro" id="IPR038729">
    <property type="entry name" value="Rad50/SbcC_AAA"/>
</dbReference>
<name>A0A7W8M6L0_9FIRM</name>
<dbReference type="RefSeq" id="WP_183776574.1">
    <property type="nucleotide sequence ID" value="NZ_JACHFW010000023.1"/>
</dbReference>
<dbReference type="SUPFAM" id="SSF52540">
    <property type="entry name" value="P-loop containing nucleoside triphosphate hydrolases"/>
    <property type="match status" value="1"/>
</dbReference>
<dbReference type="EMBL" id="JACHFW010000023">
    <property type="protein sequence ID" value="MBB5266230.1"/>
    <property type="molecule type" value="Genomic_DNA"/>
</dbReference>
<evidence type="ECO:0000259" key="5">
    <source>
        <dbReference type="Pfam" id="PF13476"/>
    </source>
</evidence>
<comment type="similarity">
    <text evidence="1">Belongs to the SMC family. SbcC subfamily.</text>
</comment>
<organism evidence="6 7">
    <name type="scientific">Catenibacillus scindens</name>
    <dbReference type="NCBI Taxonomy" id="673271"/>
    <lineage>
        <taxon>Bacteria</taxon>
        <taxon>Bacillati</taxon>
        <taxon>Bacillota</taxon>
        <taxon>Clostridia</taxon>
        <taxon>Lachnospirales</taxon>
        <taxon>Lachnospiraceae</taxon>
        <taxon>Catenibacillus</taxon>
    </lineage>
</organism>
<keyword evidence="4" id="KW-0175">Coiled coil</keyword>
<dbReference type="PANTHER" id="PTHR32114:SF2">
    <property type="entry name" value="ABC TRANSPORTER ABCH.3"/>
    <property type="match status" value="1"/>
</dbReference>
<protein>
    <recommendedName>
        <fullName evidence="3">Nuclease SbcCD subunit C</fullName>
    </recommendedName>
</protein>
<dbReference type="PANTHER" id="PTHR32114">
    <property type="entry name" value="ABC TRANSPORTER ABCH.3"/>
    <property type="match status" value="1"/>
</dbReference>
<sequence length="648" mass="73630">MIIKRLTLNDFGVYAGQNSFEFTSDKPIVLVGGMNGRGKTTFLEAILLALYGSNSIAYKESNYSTYGKYLRSYINKSSWSQQASVELEFVMRESTGREYVINRKWDSLSRRTAETITVKENGQYSEFLTKNWAMFIENILPSALSSFYFFDGEKIAELAVDDTNVQMKESIRSMLGISVLDVLKNDLGRVLRKSSKKTTHGRAGMDLEELRRKKEELEIALQKTDKDIEKITQDVAKKQNEIEELHHQYELKGGDVFEQRKALMQKRSDLLAEIDQNQALLIDASADALPLVLVKDLILDIKLQAEDEHNDLIMQQAMGQIEILLQEYSVQHTESYPHNKAFVNFVKEMSEAAATEPLYGVSDHALFQLNSLIEEILTQVTSSTKQLLERKGALQKNLDEVESYLSLDINEKVLSELFTDIREQELELVQLNVELTSKQQERTTINGALMAASSEFSKAVEAYLANEELLDDSDRMMRYSNIALHIAEEFTVELQKRKTGVLADTITACYKKLANKKNLIQKIVMDPRSLDIAYLDDLGKNVSKDSLSAGEKQLMVIAILWALAICSKKKLPVIIDTPLSRLDSMHRTSLVTTYFPQASEQTIILSTDSEIDHTYYNMMKESVGDEFTLSYSEETKSTTILKGYFQDK</sequence>
<evidence type="ECO:0000313" key="7">
    <source>
        <dbReference type="Proteomes" id="UP000543642"/>
    </source>
</evidence>
<gene>
    <name evidence="6" type="ORF">HNP82_003387</name>
</gene>
<comment type="caution">
    <text evidence="6">The sequence shown here is derived from an EMBL/GenBank/DDBJ whole genome shotgun (WGS) entry which is preliminary data.</text>
</comment>